<accession>A0A098PUQ2</accession>
<keyword evidence="1" id="KW-1133">Transmembrane helix</keyword>
<feature type="transmembrane region" description="Helical" evidence="1">
    <location>
        <begin position="122"/>
        <end position="139"/>
    </location>
</feature>
<reference evidence="2 3" key="1">
    <citation type="submission" date="2014-09" db="EMBL/GenBank/DDBJ databases">
        <title>A draft genome sequence for Xanthomonas axonopodis pv. vasculorum NCPPB 900.</title>
        <authorList>
            <person name="Harrison J."/>
            <person name="Studholme D.J."/>
        </authorList>
    </citation>
    <scope>NUCLEOTIDE SEQUENCE [LARGE SCALE GENOMIC DNA]</scope>
    <source>
        <strain evidence="2 3">NCPPB 900</strain>
    </source>
</reference>
<organism evidence="2 3">
    <name type="scientific">Xanthomonas axonopodis pv. vasculorum</name>
    <dbReference type="NCBI Taxonomy" id="325777"/>
    <lineage>
        <taxon>Bacteria</taxon>
        <taxon>Pseudomonadati</taxon>
        <taxon>Pseudomonadota</taxon>
        <taxon>Gammaproteobacteria</taxon>
        <taxon>Lysobacterales</taxon>
        <taxon>Lysobacteraceae</taxon>
        <taxon>Xanthomonas</taxon>
    </lineage>
</organism>
<proteinExistence type="predicted"/>
<dbReference type="Proteomes" id="UP000028012">
    <property type="component" value="Unassembled WGS sequence"/>
</dbReference>
<keyword evidence="1" id="KW-0812">Transmembrane</keyword>
<comment type="caution">
    <text evidence="2">The sequence shown here is derived from an EMBL/GenBank/DDBJ whole genome shotgun (WGS) entry which is preliminary data.</text>
</comment>
<dbReference type="AlphaFoldDB" id="A0A098PUQ2"/>
<evidence type="ECO:0000313" key="3">
    <source>
        <dbReference type="Proteomes" id="UP000028012"/>
    </source>
</evidence>
<keyword evidence="1" id="KW-0472">Membrane</keyword>
<protein>
    <submittedName>
        <fullName evidence="2">Uncharacterized protein</fullName>
    </submittedName>
</protein>
<sequence>MTEEVPAKKIQAPRVDVTPAPTRRRAIAGVARLARIVYLGDLGEIRRTHAYFRDRLQRVLHQGRYARNETFEEAQARLGLTPQDIARRAAELRSQSLLYLGVAGVALFVFLLLPLVNNPISHAAMSLLVMVLALSKYSVSRWRQGQCEERNLVPYMSYWLRWWRS</sequence>
<evidence type="ECO:0000313" key="2">
    <source>
        <dbReference type="EMBL" id="KGE50323.1"/>
    </source>
</evidence>
<evidence type="ECO:0000256" key="1">
    <source>
        <dbReference type="SAM" id="Phobius"/>
    </source>
</evidence>
<dbReference type="HOGENOM" id="CLU_1610131_0_0_6"/>
<feature type="transmembrane region" description="Helical" evidence="1">
    <location>
        <begin position="97"/>
        <end position="116"/>
    </location>
</feature>
<name>A0A098PUQ2_9XANT</name>
<gene>
    <name evidence="2" type="ORF">GW15_0221375</name>
</gene>
<dbReference type="RefSeq" id="WP_042825148.1">
    <property type="nucleotide sequence ID" value="NZ_KN173626.1"/>
</dbReference>
<dbReference type="STRING" id="325777.GW15_0221375"/>
<dbReference type="EMBL" id="JPHD02000143">
    <property type="protein sequence ID" value="KGE50323.1"/>
    <property type="molecule type" value="Genomic_DNA"/>
</dbReference>